<accession>A0A6G1DKU7</accession>
<organism evidence="1 2">
    <name type="scientific">Oryza meyeriana var. granulata</name>
    <dbReference type="NCBI Taxonomy" id="110450"/>
    <lineage>
        <taxon>Eukaryota</taxon>
        <taxon>Viridiplantae</taxon>
        <taxon>Streptophyta</taxon>
        <taxon>Embryophyta</taxon>
        <taxon>Tracheophyta</taxon>
        <taxon>Spermatophyta</taxon>
        <taxon>Magnoliopsida</taxon>
        <taxon>Liliopsida</taxon>
        <taxon>Poales</taxon>
        <taxon>Poaceae</taxon>
        <taxon>BOP clade</taxon>
        <taxon>Oryzoideae</taxon>
        <taxon>Oryzeae</taxon>
        <taxon>Oryzinae</taxon>
        <taxon>Oryza</taxon>
        <taxon>Oryza meyeriana</taxon>
    </lineage>
</organism>
<evidence type="ECO:0000313" key="2">
    <source>
        <dbReference type="Proteomes" id="UP000479710"/>
    </source>
</evidence>
<comment type="caution">
    <text evidence="1">The sequence shown here is derived from an EMBL/GenBank/DDBJ whole genome shotgun (WGS) entry which is preliminary data.</text>
</comment>
<dbReference type="EMBL" id="SPHZ02000006">
    <property type="protein sequence ID" value="KAF0912744.1"/>
    <property type="molecule type" value="Genomic_DNA"/>
</dbReference>
<gene>
    <name evidence="1" type="ORF">E2562_018987</name>
</gene>
<reference evidence="1 2" key="1">
    <citation type="submission" date="2019-11" db="EMBL/GenBank/DDBJ databases">
        <title>Whole genome sequence of Oryza granulata.</title>
        <authorList>
            <person name="Li W."/>
        </authorList>
    </citation>
    <scope>NUCLEOTIDE SEQUENCE [LARGE SCALE GENOMIC DNA]</scope>
    <source>
        <strain evidence="2">cv. Menghai</strain>
        <tissue evidence="1">Leaf</tissue>
    </source>
</reference>
<proteinExistence type="predicted"/>
<dbReference type="AlphaFoldDB" id="A0A6G1DKU7"/>
<sequence length="68" mass="6934">MVYGWIERDATDTPRNTLAAGVRVHSRFAPCGGAVAGRLAGVSTSAGGSGHLDGDHAAAFAVARRKPD</sequence>
<evidence type="ECO:0000313" key="1">
    <source>
        <dbReference type="EMBL" id="KAF0912744.1"/>
    </source>
</evidence>
<dbReference type="Proteomes" id="UP000479710">
    <property type="component" value="Unassembled WGS sequence"/>
</dbReference>
<name>A0A6G1DKU7_9ORYZ</name>
<protein>
    <submittedName>
        <fullName evidence="1">Uncharacterized protein</fullName>
    </submittedName>
</protein>
<keyword evidence="2" id="KW-1185">Reference proteome</keyword>